<organism evidence="5 6">
    <name type="scientific">Sphingomonas donggukensis</name>
    <dbReference type="NCBI Taxonomy" id="2949093"/>
    <lineage>
        <taxon>Bacteria</taxon>
        <taxon>Pseudomonadati</taxon>
        <taxon>Pseudomonadota</taxon>
        <taxon>Alphaproteobacteria</taxon>
        <taxon>Sphingomonadales</taxon>
        <taxon>Sphingomonadaceae</taxon>
        <taxon>Sphingomonas</taxon>
    </lineage>
</organism>
<evidence type="ECO:0000313" key="6">
    <source>
        <dbReference type="Proteomes" id="UP001055580"/>
    </source>
</evidence>
<evidence type="ECO:0000256" key="2">
    <source>
        <dbReference type="HAMAP-Rule" id="MF_01875"/>
    </source>
</evidence>
<evidence type="ECO:0000256" key="1">
    <source>
        <dbReference type="ARBA" id="ARBA00023125"/>
    </source>
</evidence>
<keyword evidence="6" id="KW-1185">Reference proteome</keyword>
<keyword evidence="2" id="KW-0234">DNA repair</keyword>
<comment type="function">
    <text evidence="2">With LigD forms a non-homologous end joining (NHEJ) DNA repair enzyme, which repairs dsDNA breaks with reduced fidelity. Binds linear dsDNA with 5'- and 3'- overhangs but not closed circular dsDNA nor ssDNA. Recruits and stimulates the ligase activity of LigD.</text>
</comment>
<keyword evidence="2" id="KW-0227">DNA damage</keyword>
<dbReference type="HAMAP" id="MF_01875">
    <property type="entry name" value="Prokaryotic_Ku"/>
    <property type="match status" value="1"/>
</dbReference>
<evidence type="ECO:0000256" key="3">
    <source>
        <dbReference type="SAM" id="MobiDB-lite"/>
    </source>
</evidence>
<dbReference type="PANTHER" id="PTHR41251:SF1">
    <property type="entry name" value="NON-HOMOLOGOUS END JOINING PROTEIN KU"/>
    <property type="match status" value="1"/>
</dbReference>
<evidence type="ECO:0000259" key="4">
    <source>
        <dbReference type="SMART" id="SM00559"/>
    </source>
</evidence>
<dbReference type="EMBL" id="CP098401">
    <property type="protein sequence ID" value="URW75401.1"/>
    <property type="molecule type" value="Genomic_DNA"/>
</dbReference>
<feature type="domain" description="Ku" evidence="4">
    <location>
        <begin position="54"/>
        <end position="182"/>
    </location>
</feature>
<dbReference type="InterPro" id="IPR006164">
    <property type="entry name" value="DNA_bd_Ku70/Ku80"/>
</dbReference>
<proteinExistence type="inferred from homology"/>
<dbReference type="SUPFAM" id="SSF100939">
    <property type="entry name" value="SPOC domain-like"/>
    <property type="match status" value="1"/>
</dbReference>
<dbReference type="NCBIfam" id="TIGR02772">
    <property type="entry name" value="Ku_bact"/>
    <property type="match status" value="1"/>
</dbReference>
<name>A0ABY4TSM3_9SPHN</name>
<reference evidence="5" key="1">
    <citation type="submission" date="2022-05" db="EMBL/GenBank/DDBJ databases">
        <title>Sphingomonas sp. strain RMG20 Genome sequencing and assembly.</title>
        <authorList>
            <person name="Kim I."/>
        </authorList>
    </citation>
    <scope>NUCLEOTIDE SEQUENCE</scope>
    <source>
        <strain evidence="5">RMG20</strain>
    </source>
</reference>
<feature type="region of interest" description="Disordered" evidence="3">
    <location>
        <begin position="259"/>
        <end position="278"/>
    </location>
</feature>
<protein>
    <recommendedName>
        <fullName evidence="2">Non-homologous end joining protein Ku</fullName>
    </recommendedName>
</protein>
<dbReference type="Proteomes" id="UP001055580">
    <property type="component" value="Chromosome"/>
</dbReference>
<dbReference type="InterPro" id="IPR009187">
    <property type="entry name" value="Prok_Ku"/>
</dbReference>
<dbReference type="CDD" id="cd00789">
    <property type="entry name" value="KU_like"/>
    <property type="match status" value="1"/>
</dbReference>
<gene>
    <name evidence="2" type="primary">ku</name>
    <name evidence="5" type="ORF">M9980_12805</name>
</gene>
<dbReference type="PIRSF" id="PIRSF006493">
    <property type="entry name" value="Prok_Ku"/>
    <property type="match status" value="1"/>
</dbReference>
<keyword evidence="1 2" id="KW-0238">DNA-binding</keyword>
<comment type="subunit">
    <text evidence="2">Homodimer. Interacts with LigD.</text>
</comment>
<comment type="similarity">
    <text evidence="2">Belongs to the prokaryotic Ku family.</text>
</comment>
<dbReference type="PANTHER" id="PTHR41251">
    <property type="entry name" value="NON-HOMOLOGOUS END JOINING PROTEIN KU"/>
    <property type="match status" value="1"/>
</dbReference>
<dbReference type="SMART" id="SM00559">
    <property type="entry name" value="Ku78"/>
    <property type="match status" value="1"/>
</dbReference>
<keyword evidence="2" id="KW-0233">DNA recombination</keyword>
<dbReference type="Pfam" id="PF02735">
    <property type="entry name" value="Ku"/>
    <property type="match status" value="1"/>
</dbReference>
<accession>A0ABY4TSM3</accession>
<dbReference type="InterPro" id="IPR016194">
    <property type="entry name" value="SPOC-like_C_dom_sf"/>
</dbReference>
<evidence type="ECO:0000313" key="5">
    <source>
        <dbReference type="EMBL" id="URW75401.1"/>
    </source>
</evidence>
<dbReference type="Gene3D" id="2.40.290.10">
    <property type="match status" value="1"/>
</dbReference>
<sequence length="278" mass="30839">MPARAYWQGQIRLALVSIPVEIYSATKSGASVAFRQIHEPSGKPIHYEKVVDGIGPVDRDEIMKGFEYEKGEYVLLDEDEIAGVKLESKKTLELTQFVDVGEVDAIYYDKPYYVVPADDLAEEAFIVLREAMRRAKKVGLGQLAMRGREYVISLKPCGRGMVLETLRYADEVNAAASYFRDIPDAKPDADLLDLATTLIDKKSGKFDAREFHDRYVDALKDLIDRKRKSKSGKVSLDKDDAPAKGSNVVDLMAALKKSLDKPAAKPAAAKKAPAKKRA</sequence>
<dbReference type="RefSeq" id="WP_250751556.1">
    <property type="nucleotide sequence ID" value="NZ_CP098401.1"/>
</dbReference>